<dbReference type="eggNOG" id="ENOG502ZAMI">
    <property type="taxonomic scope" value="Bacteria"/>
</dbReference>
<gene>
    <name evidence="1" type="ordered locus">XNC1_4141</name>
</gene>
<dbReference type="Pfam" id="PF20392">
    <property type="entry name" value="DUF6687"/>
    <property type="match status" value="1"/>
</dbReference>
<name>D3VDC6_XENNA</name>
<sequence length="451" mass="50677">MINSLPLHDGDNLVQVDDDVAARLDGVELRLLANRVISLHNNQFLDLQNIIAGGGTITRNGNPYDLRRQNLVVQYYNFGCHGEIELREPVADNTRFAVFTPKVTEANSSSSIQEVRLSPSSRLAFLPFEETRHLPNIAADAIHNTATQLTLSHWPANRTPERYKANLSTESVMRFLSDKPEYPADARYVTTDHFDLDGLASVYSLLTPEHALNHKQLLIDIGQFDDFARGHNPKARRLTFALNTIAAQTPLAERVSPYDSLHVATLFSGLLPAMRDLLDAPVIRDELWCDAEQNHMQTEALLDSPKVTIEQYPDIDLAVFRLPASDVPYSPVPQRYFGLSPISFHNRTPLSTIALVTQDDIVVHQRYEGWVELQSAVPRPRRDLSILARALQSAETKGCLWYYDGVQYIMPLFERNGTQPTSLPIETILHELKHFLAIAPAAWLSSVYVGP</sequence>
<dbReference type="STRING" id="406817.XNC1_4141"/>
<protein>
    <submittedName>
        <fullName evidence="1">Uncharacterized protein</fullName>
    </submittedName>
</protein>
<evidence type="ECO:0000313" key="1">
    <source>
        <dbReference type="EMBL" id="CBJ92166.1"/>
    </source>
</evidence>
<dbReference type="EMBL" id="FN667742">
    <property type="protein sequence ID" value="CBJ92166.1"/>
    <property type="molecule type" value="Genomic_DNA"/>
</dbReference>
<dbReference type="AlphaFoldDB" id="D3VDC6"/>
<organism evidence="1 2">
    <name type="scientific">Xenorhabdus nematophila (strain ATCC 19061 / DSM 3370 / CCUG 14189 / LMG 1036 / NCIMB 9965 / AN6)</name>
    <dbReference type="NCBI Taxonomy" id="406817"/>
    <lineage>
        <taxon>Bacteria</taxon>
        <taxon>Pseudomonadati</taxon>
        <taxon>Pseudomonadota</taxon>
        <taxon>Gammaproteobacteria</taxon>
        <taxon>Enterobacterales</taxon>
        <taxon>Morganellaceae</taxon>
        <taxon>Xenorhabdus</taxon>
    </lineage>
</organism>
<evidence type="ECO:0000313" key="2">
    <source>
        <dbReference type="Proteomes" id="UP000008075"/>
    </source>
</evidence>
<accession>D3VDC6</accession>
<dbReference type="KEGG" id="xne:XNC1_4141"/>
<reference evidence="1 2" key="1">
    <citation type="journal article" date="2011" name="PLoS ONE">
        <title>The entomopathogenic bacterial endosymbionts xenorhabdus and photorhabdus: convergent lifestyles from divergent genomes.</title>
        <authorList>
            <person name="Chaston J.M."/>
            <person name="Suen G."/>
            <person name="Tucker S.L."/>
            <person name="Andersen A.W."/>
            <person name="Bhasin A."/>
            <person name="Bode E."/>
            <person name="Bode H.B."/>
            <person name="Brachmann A.O."/>
            <person name="Cowles C.E."/>
            <person name="Cowles K.N."/>
            <person name="Darby C."/>
            <person name="de Leon L."/>
            <person name="Drace K."/>
            <person name="Du Z."/>
            <person name="Givaudan A."/>
            <person name="Herbert Tran E.E."/>
            <person name="Jewell K.A."/>
            <person name="Knack J.J."/>
            <person name="Krasomil-Osterfeld K.C."/>
            <person name="Kukor R."/>
            <person name="Lanois A."/>
            <person name="Latreille P."/>
            <person name="Leimgruber N.K."/>
            <person name="Lipke C.M."/>
            <person name="Liu R."/>
            <person name="Lu X."/>
            <person name="Martens E.C."/>
            <person name="Marri P.R."/>
            <person name="Medigue C."/>
            <person name="Menard M.L."/>
            <person name="Miller N.M."/>
            <person name="Morales-Soto N."/>
            <person name="Norton S."/>
            <person name="Ogier J.C."/>
            <person name="Orchard S.S."/>
            <person name="Park D."/>
            <person name="Park Y."/>
            <person name="Qurollo B.A."/>
            <person name="Sugar D.R."/>
            <person name="Richards G.R."/>
            <person name="Rouy Z."/>
            <person name="Slominski B."/>
            <person name="Slominski K."/>
            <person name="Snyder H."/>
            <person name="Tjaden B.C."/>
            <person name="van der Hoeven R."/>
            <person name="Welch R.D."/>
            <person name="Wheeler C."/>
            <person name="Xiang B."/>
            <person name="Barbazuk B."/>
            <person name="Gaudriault S."/>
            <person name="Goodner B."/>
            <person name="Slater S.C."/>
            <person name="Forst S."/>
            <person name="Goldman B.S."/>
            <person name="Goodrich-Blair H."/>
        </authorList>
    </citation>
    <scope>NUCLEOTIDE SEQUENCE [LARGE SCALE GENOMIC DNA]</scope>
    <source>
        <strain evidence="2">ATCC 19061 / DSM 3370 / CCUG 14189 / LMG 1036 / NCIMB 9965 / AN6</strain>
    </source>
</reference>
<proteinExistence type="predicted"/>
<dbReference type="Proteomes" id="UP000008075">
    <property type="component" value="Chromosome"/>
</dbReference>
<dbReference type="InterPro" id="IPR046509">
    <property type="entry name" value="DUF6687"/>
</dbReference>
<dbReference type="GeneID" id="24904510"/>
<dbReference type="HOGENOM" id="CLU_582259_0_0_6"/>
<keyword evidence="2" id="KW-1185">Reference proteome</keyword>
<dbReference type="RefSeq" id="WP_013185501.1">
    <property type="nucleotide sequence ID" value="NC_014228.1"/>
</dbReference>